<dbReference type="EMBL" id="JACIDG010000033">
    <property type="protein sequence ID" value="MBB3919696.1"/>
    <property type="molecule type" value="Genomic_DNA"/>
</dbReference>
<reference evidence="1 2" key="1">
    <citation type="submission" date="2020-08" db="EMBL/GenBank/DDBJ databases">
        <title>Genomic Encyclopedia of Type Strains, Phase IV (KMG-IV): sequencing the most valuable type-strain genomes for metagenomic binning, comparative biology and taxonomic classification.</title>
        <authorList>
            <person name="Goeker M."/>
        </authorList>
    </citation>
    <scope>NUCLEOTIDE SEQUENCE [LARGE SCALE GENOMIC DNA]</scope>
    <source>
        <strain evidence="1 2">DSM 19331</strain>
    </source>
</reference>
<evidence type="ECO:0000313" key="2">
    <source>
        <dbReference type="Proteomes" id="UP000545490"/>
    </source>
</evidence>
<sequence length="57" mass="5964">MRNCTSLMPRGYQSGNPLGAVDDQVKRVALQVNTAFPITGVEGTAMSRGSISPALKA</sequence>
<organism evidence="1 2">
    <name type="scientific">Rhizobium fabae</name>
    <dbReference type="NCBI Taxonomy" id="573179"/>
    <lineage>
        <taxon>Bacteria</taxon>
        <taxon>Pseudomonadati</taxon>
        <taxon>Pseudomonadota</taxon>
        <taxon>Alphaproteobacteria</taxon>
        <taxon>Hyphomicrobiales</taxon>
        <taxon>Rhizobiaceae</taxon>
        <taxon>Rhizobium/Agrobacterium group</taxon>
        <taxon>Rhizobium</taxon>
    </lineage>
</organism>
<proteinExistence type="predicted"/>
<dbReference type="Proteomes" id="UP000545490">
    <property type="component" value="Unassembled WGS sequence"/>
</dbReference>
<gene>
    <name evidence="1" type="ORF">GGQ65_007043</name>
</gene>
<dbReference type="AlphaFoldDB" id="A0A7W6BLX8"/>
<comment type="caution">
    <text evidence="1">The sequence shown here is derived from an EMBL/GenBank/DDBJ whole genome shotgun (WGS) entry which is preliminary data.</text>
</comment>
<name>A0A7W6BLX8_9HYPH</name>
<accession>A0A7W6BLX8</accession>
<evidence type="ECO:0000313" key="1">
    <source>
        <dbReference type="EMBL" id="MBB3919696.1"/>
    </source>
</evidence>
<protein>
    <submittedName>
        <fullName evidence="1">Uncharacterized protein</fullName>
    </submittedName>
</protein>